<dbReference type="Pfam" id="PF05795">
    <property type="entry name" value="Plasmodium_Vir"/>
    <property type="match status" value="1"/>
</dbReference>
<dbReference type="KEGG" id="pcot:PCOAH_00018400"/>
<dbReference type="VEuPathDB" id="PlasmoDB:PCOAH_00018400"/>
<proteinExistence type="predicted"/>
<accession>A0A1B1DX88</accession>
<dbReference type="OrthoDB" id="381419at2759"/>
<keyword evidence="3" id="KW-1185">Reference proteome</keyword>
<evidence type="ECO:0000313" key="3">
    <source>
        <dbReference type="Proteomes" id="UP000092716"/>
    </source>
</evidence>
<name>A0A1B1DX88_9APIC</name>
<dbReference type="InterPro" id="IPR008780">
    <property type="entry name" value="Plasmodium_Vir"/>
</dbReference>
<dbReference type="EMBL" id="CP016245">
    <property type="protein sequence ID" value="ANQ07350.1"/>
    <property type="molecule type" value="Genomic_DNA"/>
</dbReference>
<evidence type="ECO:0000313" key="2">
    <source>
        <dbReference type="EMBL" id="ANQ07350.1"/>
    </source>
</evidence>
<protein>
    <submittedName>
        <fullName evidence="2">KIR protein</fullName>
    </submittedName>
</protein>
<reference evidence="3" key="1">
    <citation type="submission" date="2016-06" db="EMBL/GenBank/DDBJ databases">
        <title>First high quality genome sequence of Plasmodium coatneyi using continuous long reads from single molecule, real-time sequencing.</title>
        <authorList>
            <person name="Chien J.-T."/>
            <person name="Pakala S.B."/>
            <person name="Geraldo J.A."/>
            <person name="Lapp S.A."/>
            <person name="Barnwell J.W."/>
            <person name="Kissinger J.C."/>
            <person name="Galinski M.R."/>
            <person name="Humphrey J.C."/>
        </authorList>
    </citation>
    <scope>NUCLEOTIDE SEQUENCE [LARGE SCALE GENOMIC DNA]</scope>
    <source>
        <strain evidence="3">Hackeri</strain>
    </source>
</reference>
<dbReference type="AlphaFoldDB" id="A0A1B1DX88"/>
<dbReference type="Proteomes" id="UP000092716">
    <property type="component" value="Chromosome 7"/>
</dbReference>
<sequence length="353" mass="40206">MYKENINMNNGQDWNKLPSQSRYNDLSGCTNCCESSVDGDSVRIVEDSLGSELKQYQGIEGVAHEIVGAYCYACKMKEGTKLNNEWCYWFYYWLGSMALQESGEIFLSKFLSEVYEALEKLEVEHKCEKIGELIDQGTFNQMRTLYEYYKDYDAIQVQLSGSRNRCNEEYEQHLKAILKAYEGAKAKCAAGIYGKYCNGFPDMFTNGQYKNLLDRPCEVVTVPESMEQLSAPSTASIALSTAVSSVFGTLGIGLPTMAFLLYKYNLLPDWINNYFPNSNRSRRKRRSIGRNSGTRIENFTEYSTENNSTIGPTEYSTQGSTADSSDAYTIYDEPLRRTNNTTDRRKNIGYQNM</sequence>
<feature type="compositionally biased region" description="Polar residues" evidence="1">
    <location>
        <begin position="293"/>
        <end position="327"/>
    </location>
</feature>
<dbReference type="RefSeq" id="XP_019914045.1">
    <property type="nucleotide sequence ID" value="XM_020058649.1"/>
</dbReference>
<organism evidence="2 3">
    <name type="scientific">Plasmodium coatneyi</name>
    <dbReference type="NCBI Taxonomy" id="208452"/>
    <lineage>
        <taxon>Eukaryota</taxon>
        <taxon>Sar</taxon>
        <taxon>Alveolata</taxon>
        <taxon>Apicomplexa</taxon>
        <taxon>Aconoidasida</taxon>
        <taxon>Haemosporida</taxon>
        <taxon>Plasmodiidae</taxon>
        <taxon>Plasmodium</taxon>
    </lineage>
</organism>
<evidence type="ECO:0000256" key="1">
    <source>
        <dbReference type="SAM" id="MobiDB-lite"/>
    </source>
</evidence>
<dbReference type="GeneID" id="30908566"/>
<gene>
    <name evidence="2" type="ORF">PCOAH_00018400</name>
</gene>
<feature type="region of interest" description="Disordered" evidence="1">
    <location>
        <begin position="280"/>
        <end position="353"/>
    </location>
</feature>